<dbReference type="SUPFAM" id="SSF51126">
    <property type="entry name" value="Pectin lyase-like"/>
    <property type="match status" value="1"/>
</dbReference>
<reference evidence="11 12" key="1">
    <citation type="submission" date="2017-08" db="EMBL/GenBank/DDBJ databases">
        <title>Harnessing the power of phylogenomics to disentangle the directionality and signatures of interkingdom host jumping in the parasitic fungal genus Tolypocladium.</title>
        <authorList>
            <person name="Quandt C.A."/>
            <person name="Patterson W."/>
            <person name="Spatafora J.W."/>
        </authorList>
    </citation>
    <scope>NUCLEOTIDE SEQUENCE [LARGE SCALE GENOMIC DNA]</scope>
    <source>
        <strain evidence="11 12">CBS 113982</strain>
    </source>
</reference>
<feature type="signal peptide" evidence="10">
    <location>
        <begin position="1"/>
        <end position="15"/>
    </location>
</feature>
<evidence type="ECO:0000256" key="3">
    <source>
        <dbReference type="ARBA" id="ARBA00022525"/>
    </source>
</evidence>
<protein>
    <submittedName>
        <fullName evidence="11">Alpha-L-rhamnosidase rgxB</fullName>
    </submittedName>
</protein>
<comment type="subcellular location">
    <subcellularLocation>
        <location evidence="1">Secreted</location>
    </subcellularLocation>
</comment>
<evidence type="ECO:0000256" key="2">
    <source>
        <dbReference type="ARBA" id="ARBA00008834"/>
    </source>
</evidence>
<dbReference type="Proteomes" id="UP000236621">
    <property type="component" value="Unassembled WGS sequence"/>
</dbReference>
<name>A0A2K3QIP1_9HYPO</name>
<evidence type="ECO:0000256" key="9">
    <source>
        <dbReference type="RuleBase" id="RU361169"/>
    </source>
</evidence>
<evidence type="ECO:0000256" key="7">
    <source>
        <dbReference type="ARBA" id="ARBA00023295"/>
    </source>
</evidence>
<evidence type="ECO:0000313" key="11">
    <source>
        <dbReference type="EMBL" id="PNY27412.1"/>
    </source>
</evidence>
<comment type="similarity">
    <text evidence="2 9">Belongs to the glycosyl hydrolase 28 family.</text>
</comment>
<dbReference type="STRING" id="45235.A0A2K3QIP1"/>
<evidence type="ECO:0000256" key="8">
    <source>
        <dbReference type="ARBA" id="ARBA00023316"/>
    </source>
</evidence>
<evidence type="ECO:0000313" key="12">
    <source>
        <dbReference type="Proteomes" id="UP000236621"/>
    </source>
</evidence>
<dbReference type="OrthoDB" id="187139at2759"/>
<gene>
    <name evidence="11" type="ORF">TCAP_02674</name>
</gene>
<comment type="caution">
    <text evidence="11">The sequence shown here is derived from an EMBL/GenBank/DDBJ whole genome shotgun (WGS) entry which is preliminary data.</text>
</comment>
<keyword evidence="7 9" id="KW-0326">Glycosidase</keyword>
<dbReference type="InterPro" id="IPR012334">
    <property type="entry name" value="Pectin_lyas_fold"/>
</dbReference>
<dbReference type="InterPro" id="IPR000743">
    <property type="entry name" value="Glyco_hydro_28"/>
</dbReference>
<keyword evidence="12" id="KW-1185">Reference proteome</keyword>
<dbReference type="GO" id="GO:0004650">
    <property type="term" value="F:polygalacturonase activity"/>
    <property type="evidence" value="ECO:0007669"/>
    <property type="project" value="InterPro"/>
</dbReference>
<dbReference type="EMBL" id="NRSZ01000409">
    <property type="protein sequence ID" value="PNY27412.1"/>
    <property type="molecule type" value="Genomic_DNA"/>
</dbReference>
<dbReference type="Gene3D" id="2.160.20.10">
    <property type="entry name" value="Single-stranded right-handed beta-helix, Pectin lyase-like"/>
    <property type="match status" value="1"/>
</dbReference>
<evidence type="ECO:0000256" key="1">
    <source>
        <dbReference type="ARBA" id="ARBA00004613"/>
    </source>
</evidence>
<dbReference type="GO" id="GO:0071555">
    <property type="term" value="P:cell wall organization"/>
    <property type="evidence" value="ECO:0007669"/>
    <property type="project" value="UniProtKB-KW"/>
</dbReference>
<dbReference type="GO" id="GO:0005975">
    <property type="term" value="P:carbohydrate metabolic process"/>
    <property type="evidence" value="ECO:0007669"/>
    <property type="project" value="InterPro"/>
</dbReference>
<keyword evidence="4 10" id="KW-0732">Signal</keyword>
<evidence type="ECO:0000256" key="5">
    <source>
        <dbReference type="ARBA" id="ARBA00022801"/>
    </source>
</evidence>
<evidence type="ECO:0000256" key="6">
    <source>
        <dbReference type="ARBA" id="ARBA00023180"/>
    </source>
</evidence>
<organism evidence="11 12">
    <name type="scientific">Tolypocladium capitatum</name>
    <dbReference type="NCBI Taxonomy" id="45235"/>
    <lineage>
        <taxon>Eukaryota</taxon>
        <taxon>Fungi</taxon>
        <taxon>Dikarya</taxon>
        <taxon>Ascomycota</taxon>
        <taxon>Pezizomycotina</taxon>
        <taxon>Sordariomycetes</taxon>
        <taxon>Hypocreomycetidae</taxon>
        <taxon>Hypocreales</taxon>
        <taxon>Ophiocordycipitaceae</taxon>
        <taxon>Tolypocladium</taxon>
    </lineage>
</organism>
<dbReference type="PANTHER" id="PTHR31736:SF8">
    <property type="entry name" value="PUTATIVE (AFU_ORTHOLOGUE AFUA_7G06410)-RELATED"/>
    <property type="match status" value="1"/>
</dbReference>
<keyword evidence="5 9" id="KW-0378">Hydrolase</keyword>
<evidence type="ECO:0000256" key="10">
    <source>
        <dbReference type="SAM" id="SignalP"/>
    </source>
</evidence>
<keyword evidence="6" id="KW-0325">Glycoprotein</keyword>
<dbReference type="Pfam" id="PF00295">
    <property type="entry name" value="Glyco_hydro_28"/>
    <property type="match status" value="1"/>
</dbReference>
<dbReference type="InterPro" id="IPR011050">
    <property type="entry name" value="Pectin_lyase_fold/virulence"/>
</dbReference>
<feature type="chain" id="PRO_5014426410" evidence="10">
    <location>
        <begin position="16"/>
        <end position="456"/>
    </location>
</feature>
<keyword evidence="8" id="KW-0961">Cell wall biogenesis/degradation</keyword>
<dbReference type="AlphaFoldDB" id="A0A2K3QIP1"/>
<evidence type="ECO:0000256" key="4">
    <source>
        <dbReference type="ARBA" id="ARBA00022729"/>
    </source>
</evidence>
<keyword evidence="3" id="KW-0964">Secreted</keyword>
<sequence>MLALTILALLQAASALPSTSDCAVEPRRGSPPAGLPDENFFRNAAQSQGRSFCVVRPNSKGGDDAPAIADALNRKCRSRGLVFLPGPVYNIRTPMATLNMDDVVINQFGRLLWSTDIEYWRSVSMPVGFQNQSTVWYFGGDRVTWDGYHVGTLDGNGQVWYDWAKGKGNMPRRPMNVNFRKLTNSVVKRLRFVQSQMWTMAITHSKHVELDDIYVKSTSNSRWNTLNTDGCDTVNSDSITFRRWDVTNGDDSIALKGNSSNISIYDSVFRDGQGVAIGSMGQYDGRSEYITNFYARNITLHNTAHASYLKTWAGHSRGFPPNGGGGGVGHASNIVMEDIKVDRLRRQPFFAWQCENYSGFSGQDCDSSKFKLNNVAWRHVSGTVNDDVNEVGWFQCSAAAGGCDDFEAADIAVTKVNGSRLTRWHCDNMHGNKGFQCDNVAKTRGVANRSDSPPDA</sequence>
<dbReference type="GO" id="GO:0005576">
    <property type="term" value="C:extracellular region"/>
    <property type="evidence" value="ECO:0007669"/>
    <property type="project" value="UniProtKB-SubCell"/>
</dbReference>
<accession>A0A2K3QIP1</accession>
<proteinExistence type="inferred from homology"/>
<dbReference type="PANTHER" id="PTHR31736">
    <property type="match status" value="1"/>
</dbReference>